<proteinExistence type="inferred from homology"/>
<dbReference type="PANTHER" id="PTHR31321:SF127">
    <property type="entry name" value="PECTINESTERASE"/>
    <property type="match status" value="1"/>
</dbReference>
<dbReference type="RefSeq" id="XP_025374435.1">
    <property type="nucleotide sequence ID" value="XM_025522893.1"/>
</dbReference>
<dbReference type="GO" id="GO:0042545">
    <property type="term" value="P:cell wall modification"/>
    <property type="evidence" value="ECO:0007669"/>
    <property type="project" value="UniProtKB-UniRule"/>
</dbReference>
<evidence type="ECO:0000256" key="2">
    <source>
        <dbReference type="ARBA" id="ARBA00005184"/>
    </source>
</evidence>
<evidence type="ECO:0000259" key="12">
    <source>
        <dbReference type="Pfam" id="PF01095"/>
    </source>
</evidence>
<keyword evidence="11" id="KW-0961">Cell wall biogenesis/degradation</keyword>
<keyword evidence="7 11" id="KW-0378">Hydrolase</keyword>
<keyword evidence="14" id="KW-1185">Reference proteome</keyword>
<evidence type="ECO:0000313" key="13">
    <source>
        <dbReference type="EMBL" id="PWN87237.1"/>
    </source>
</evidence>
<dbReference type="EC" id="3.1.1.11" evidence="4 11"/>
<dbReference type="InterPro" id="IPR011050">
    <property type="entry name" value="Pectin_lyase_fold/virulence"/>
</dbReference>
<feature type="signal peptide" evidence="11">
    <location>
        <begin position="1"/>
        <end position="20"/>
    </location>
</feature>
<evidence type="ECO:0000256" key="10">
    <source>
        <dbReference type="PROSITE-ProRule" id="PRU10040"/>
    </source>
</evidence>
<dbReference type="GeneID" id="37044809"/>
<dbReference type="SUPFAM" id="SSF51126">
    <property type="entry name" value="Pectin lyase-like"/>
    <property type="match status" value="1"/>
</dbReference>
<evidence type="ECO:0000256" key="8">
    <source>
        <dbReference type="ARBA" id="ARBA00023085"/>
    </source>
</evidence>
<dbReference type="STRING" id="215250.A0A316YCP1"/>
<keyword evidence="6 11" id="KW-0732">Signal</keyword>
<dbReference type="Gene3D" id="2.160.20.10">
    <property type="entry name" value="Single-stranded right-handed beta-helix, Pectin lyase-like"/>
    <property type="match status" value="1"/>
</dbReference>
<dbReference type="UniPathway" id="UPA00545">
    <property type="reaction ID" value="UER00823"/>
</dbReference>
<comment type="pathway">
    <text evidence="2 11">Glycan metabolism; pectin degradation; 2-dehydro-3-deoxy-D-gluconate from pectin: step 1/5.</text>
</comment>
<dbReference type="GO" id="GO:0030599">
    <property type="term" value="F:pectinesterase activity"/>
    <property type="evidence" value="ECO:0007669"/>
    <property type="project" value="UniProtKB-UniRule"/>
</dbReference>
<dbReference type="Proteomes" id="UP000245768">
    <property type="component" value="Unassembled WGS sequence"/>
</dbReference>
<sequence>MHFLQSALLLVTAWVSLAHALSSPPSGALVVSKSPSSGQYKSVQAAVNALSKSSSSKQTIFIEAGTYSEQVLVPSLSGPLAIYGSTSDSGSYKSNTVTITHAAGQSDGLNNDQTGTLRVMTSKFSLYNVNVVNSKGQGTQAIALSAQAGQQGYYGVSLKGYQDTLLAQTGAQVYAKSYIEGAVDFVFGQHGQVWIHDCDIGVSAGGGYVIASGRNSSSENSWYVIDSSRIQAASGKSVSSGSTYLGRPWGLYARAVVQKSTLSSIINSAGWSMWNKGDERTANAYLAEYSNTGAGASGQRASFSRKLSSAVDITTVLGSSYESWADKSYL</sequence>
<dbReference type="InterPro" id="IPR000070">
    <property type="entry name" value="Pectinesterase_cat"/>
</dbReference>
<dbReference type="AlphaFoldDB" id="A0A316YCP1"/>
<evidence type="ECO:0000256" key="3">
    <source>
        <dbReference type="ARBA" id="ARBA00008891"/>
    </source>
</evidence>
<dbReference type="GO" id="GO:0045490">
    <property type="term" value="P:pectin catabolic process"/>
    <property type="evidence" value="ECO:0007669"/>
    <property type="project" value="UniProtKB-UniRule"/>
</dbReference>
<dbReference type="InterPro" id="IPR012334">
    <property type="entry name" value="Pectin_lyas_fold"/>
</dbReference>
<dbReference type="GO" id="GO:0005576">
    <property type="term" value="C:extracellular region"/>
    <property type="evidence" value="ECO:0007669"/>
    <property type="project" value="UniProtKB-SubCell"/>
</dbReference>
<feature type="active site" evidence="10">
    <location>
        <position position="184"/>
    </location>
</feature>
<keyword evidence="8 11" id="KW-0063">Aspartyl esterase</keyword>
<evidence type="ECO:0000256" key="9">
    <source>
        <dbReference type="ARBA" id="ARBA00047928"/>
    </source>
</evidence>
<comment type="similarity">
    <text evidence="3">Belongs to the pectinesterase family.</text>
</comment>
<organism evidence="13 14">
    <name type="scientific">Acaromyces ingoldii</name>
    <dbReference type="NCBI Taxonomy" id="215250"/>
    <lineage>
        <taxon>Eukaryota</taxon>
        <taxon>Fungi</taxon>
        <taxon>Dikarya</taxon>
        <taxon>Basidiomycota</taxon>
        <taxon>Ustilaginomycotina</taxon>
        <taxon>Exobasidiomycetes</taxon>
        <taxon>Exobasidiales</taxon>
        <taxon>Cryptobasidiaceae</taxon>
        <taxon>Acaromyces</taxon>
    </lineage>
</organism>
<dbReference type="PROSITE" id="PS00503">
    <property type="entry name" value="PECTINESTERASE_2"/>
    <property type="match status" value="1"/>
</dbReference>
<gene>
    <name evidence="13" type="ORF">FA10DRAFT_269826</name>
</gene>
<comment type="function">
    <text evidence="11">Involved in maceration and soft-rotting of plant tissue.</text>
</comment>
<evidence type="ECO:0000313" key="14">
    <source>
        <dbReference type="Proteomes" id="UP000245768"/>
    </source>
</evidence>
<evidence type="ECO:0000256" key="1">
    <source>
        <dbReference type="ARBA" id="ARBA00004613"/>
    </source>
</evidence>
<evidence type="ECO:0000256" key="4">
    <source>
        <dbReference type="ARBA" id="ARBA00013229"/>
    </source>
</evidence>
<feature type="chain" id="PRO_5016190998" description="Pectinesterase" evidence="11">
    <location>
        <begin position="21"/>
        <end position="330"/>
    </location>
</feature>
<evidence type="ECO:0000256" key="11">
    <source>
        <dbReference type="RuleBase" id="RU000589"/>
    </source>
</evidence>
<evidence type="ECO:0000256" key="6">
    <source>
        <dbReference type="ARBA" id="ARBA00022729"/>
    </source>
</evidence>
<reference evidence="13 14" key="1">
    <citation type="journal article" date="2018" name="Mol. Biol. Evol.">
        <title>Broad Genomic Sampling Reveals a Smut Pathogenic Ancestry of the Fungal Clade Ustilaginomycotina.</title>
        <authorList>
            <person name="Kijpornyongpan T."/>
            <person name="Mondo S.J."/>
            <person name="Barry K."/>
            <person name="Sandor L."/>
            <person name="Lee J."/>
            <person name="Lipzen A."/>
            <person name="Pangilinan J."/>
            <person name="LaButti K."/>
            <person name="Hainaut M."/>
            <person name="Henrissat B."/>
            <person name="Grigoriev I.V."/>
            <person name="Spatafora J.W."/>
            <person name="Aime M.C."/>
        </authorList>
    </citation>
    <scope>NUCLEOTIDE SEQUENCE [LARGE SCALE GENOMIC DNA]</scope>
    <source>
        <strain evidence="13 14">MCA 4198</strain>
    </source>
</reference>
<evidence type="ECO:0000256" key="7">
    <source>
        <dbReference type="ARBA" id="ARBA00022801"/>
    </source>
</evidence>
<feature type="domain" description="Pectinesterase catalytic" evidence="12">
    <location>
        <begin position="30"/>
        <end position="299"/>
    </location>
</feature>
<dbReference type="InterPro" id="IPR033131">
    <property type="entry name" value="Pectinesterase_Asp_AS"/>
</dbReference>
<comment type="catalytic activity">
    <reaction evidence="9 11">
        <text>[(1-&gt;4)-alpha-D-galacturonosyl methyl ester](n) + n H2O = [(1-&gt;4)-alpha-D-galacturonosyl](n) + n methanol + n H(+)</text>
        <dbReference type="Rhea" id="RHEA:22380"/>
        <dbReference type="Rhea" id="RHEA-COMP:14570"/>
        <dbReference type="Rhea" id="RHEA-COMP:14573"/>
        <dbReference type="ChEBI" id="CHEBI:15377"/>
        <dbReference type="ChEBI" id="CHEBI:15378"/>
        <dbReference type="ChEBI" id="CHEBI:17790"/>
        <dbReference type="ChEBI" id="CHEBI:140522"/>
        <dbReference type="ChEBI" id="CHEBI:140523"/>
        <dbReference type="EC" id="3.1.1.11"/>
    </reaction>
</comment>
<accession>A0A316YCP1</accession>
<evidence type="ECO:0000256" key="5">
    <source>
        <dbReference type="ARBA" id="ARBA00022525"/>
    </source>
</evidence>
<keyword evidence="5 11" id="KW-0964">Secreted</keyword>
<name>A0A316YCP1_9BASI</name>
<dbReference type="PANTHER" id="PTHR31321">
    <property type="entry name" value="ACYL-COA THIOESTER HYDROLASE YBHC-RELATED"/>
    <property type="match status" value="1"/>
</dbReference>
<dbReference type="Pfam" id="PF01095">
    <property type="entry name" value="Pectinesterase"/>
    <property type="match status" value="1"/>
</dbReference>
<dbReference type="EMBL" id="KZ819641">
    <property type="protein sequence ID" value="PWN87237.1"/>
    <property type="molecule type" value="Genomic_DNA"/>
</dbReference>
<dbReference type="OrthoDB" id="2019149at2759"/>
<comment type="subcellular location">
    <subcellularLocation>
        <location evidence="1 11">Secreted</location>
    </subcellularLocation>
</comment>
<protein>
    <recommendedName>
        <fullName evidence="4 11">Pectinesterase</fullName>
        <ecNumber evidence="4 11">3.1.1.11</ecNumber>
    </recommendedName>
</protein>
<dbReference type="FunFam" id="2.160.20.10:FF:000014">
    <property type="entry name" value="Pectinesterase"/>
    <property type="match status" value="1"/>
</dbReference>
<dbReference type="InParanoid" id="A0A316YCP1"/>